<dbReference type="AlphaFoldDB" id="A0A9P6NAM9"/>
<feature type="region of interest" description="Disordered" evidence="1">
    <location>
        <begin position="53"/>
        <end position="112"/>
    </location>
</feature>
<dbReference type="OrthoDB" id="2506641at2759"/>
<name>A0A9P6NAM9_9BASI</name>
<sequence>MEACEIEDLLSSFSSETFAIQSQSEKDLRASLETFFTLNSNQNENKKHGPIFEAESDHLTPPTHPSSTNPETSMESGLNEISNQEFPQPNTPMGTPAQTNGFKMSTSPPLSNRHGHHYNSPTLSHQTIGGLVNVTQNPNTLKVNCLACLYKLQNPSQFSTVCSNQHQEGCDYLQSLPHHQHTICKPKHHLNLDSSLDQQFNSIEMEL</sequence>
<evidence type="ECO:0000313" key="3">
    <source>
        <dbReference type="Proteomes" id="UP000886653"/>
    </source>
</evidence>
<evidence type="ECO:0000256" key="1">
    <source>
        <dbReference type="SAM" id="MobiDB-lite"/>
    </source>
</evidence>
<accession>A0A9P6NAM9</accession>
<proteinExistence type="predicted"/>
<dbReference type="Proteomes" id="UP000886653">
    <property type="component" value="Unassembled WGS sequence"/>
</dbReference>
<comment type="caution">
    <text evidence="2">The sequence shown here is derived from an EMBL/GenBank/DDBJ whole genome shotgun (WGS) entry which is preliminary data.</text>
</comment>
<evidence type="ECO:0000313" key="2">
    <source>
        <dbReference type="EMBL" id="KAG0140734.1"/>
    </source>
</evidence>
<gene>
    <name evidence="2" type="ORF">CROQUDRAFT_110946</name>
</gene>
<dbReference type="EMBL" id="MU167423">
    <property type="protein sequence ID" value="KAG0140734.1"/>
    <property type="molecule type" value="Genomic_DNA"/>
</dbReference>
<reference evidence="2" key="1">
    <citation type="submission" date="2013-11" db="EMBL/GenBank/DDBJ databases">
        <title>Genome sequence of the fusiform rust pathogen reveals effectors for host alternation and coevolution with pine.</title>
        <authorList>
            <consortium name="DOE Joint Genome Institute"/>
            <person name="Smith K."/>
            <person name="Pendleton A."/>
            <person name="Kubisiak T."/>
            <person name="Anderson C."/>
            <person name="Salamov A."/>
            <person name="Aerts A."/>
            <person name="Riley R."/>
            <person name="Clum A."/>
            <person name="Lindquist E."/>
            <person name="Ence D."/>
            <person name="Campbell M."/>
            <person name="Kronenberg Z."/>
            <person name="Feau N."/>
            <person name="Dhillon B."/>
            <person name="Hamelin R."/>
            <person name="Burleigh J."/>
            <person name="Smith J."/>
            <person name="Yandell M."/>
            <person name="Nelson C."/>
            <person name="Grigoriev I."/>
            <person name="Davis J."/>
        </authorList>
    </citation>
    <scope>NUCLEOTIDE SEQUENCE</scope>
    <source>
        <strain evidence="2">G11</strain>
    </source>
</reference>
<feature type="compositionally biased region" description="Polar residues" evidence="1">
    <location>
        <begin position="65"/>
        <end position="110"/>
    </location>
</feature>
<protein>
    <submittedName>
        <fullName evidence="2">Uncharacterized protein</fullName>
    </submittedName>
</protein>
<keyword evidence="3" id="KW-1185">Reference proteome</keyword>
<organism evidence="2 3">
    <name type="scientific">Cronartium quercuum f. sp. fusiforme G11</name>
    <dbReference type="NCBI Taxonomy" id="708437"/>
    <lineage>
        <taxon>Eukaryota</taxon>
        <taxon>Fungi</taxon>
        <taxon>Dikarya</taxon>
        <taxon>Basidiomycota</taxon>
        <taxon>Pucciniomycotina</taxon>
        <taxon>Pucciniomycetes</taxon>
        <taxon>Pucciniales</taxon>
        <taxon>Coleosporiaceae</taxon>
        <taxon>Cronartium</taxon>
    </lineage>
</organism>